<dbReference type="EMBL" id="PDSK01000090">
    <property type="protein sequence ID" value="PIE34312.1"/>
    <property type="molecule type" value="Genomic_DNA"/>
</dbReference>
<dbReference type="PANTHER" id="PTHR43875">
    <property type="entry name" value="MALTODEXTRIN IMPORT ATP-BINDING PROTEIN MSMX"/>
    <property type="match status" value="1"/>
</dbReference>
<keyword evidence="5" id="KW-1278">Translocase</keyword>
<dbReference type="InterPro" id="IPR008995">
    <property type="entry name" value="Mo/tungstate-bd_C_term_dom"/>
</dbReference>
<keyword evidence="3" id="KW-0547">Nucleotide-binding</keyword>
<dbReference type="Gene3D" id="2.40.50.100">
    <property type="match status" value="1"/>
</dbReference>
<dbReference type="PROSITE" id="PS50893">
    <property type="entry name" value="ABC_TRANSPORTER_2"/>
    <property type="match status" value="1"/>
</dbReference>
<evidence type="ECO:0000313" key="8">
    <source>
        <dbReference type="EMBL" id="PIE34312.1"/>
    </source>
</evidence>
<dbReference type="Proteomes" id="UP000230821">
    <property type="component" value="Unassembled WGS sequence"/>
</dbReference>
<dbReference type="InterPro" id="IPR003593">
    <property type="entry name" value="AAA+_ATPase"/>
</dbReference>
<dbReference type="Gene3D" id="3.40.50.300">
    <property type="entry name" value="P-loop containing nucleotide triphosphate hydrolases"/>
    <property type="match status" value="1"/>
</dbReference>
<comment type="caution">
    <text evidence="8">The sequence shown here is derived from an EMBL/GenBank/DDBJ whole genome shotgun (WGS) entry which is preliminary data.</text>
</comment>
<organism evidence="8 9">
    <name type="scientific">candidate division KSB3 bacterium</name>
    <dbReference type="NCBI Taxonomy" id="2044937"/>
    <lineage>
        <taxon>Bacteria</taxon>
        <taxon>candidate division KSB3</taxon>
    </lineage>
</organism>
<dbReference type="InterPro" id="IPR047641">
    <property type="entry name" value="ABC_transpr_MalK/UgpC-like"/>
</dbReference>
<evidence type="ECO:0000256" key="6">
    <source>
        <dbReference type="ARBA" id="ARBA00023136"/>
    </source>
</evidence>
<evidence type="ECO:0000256" key="4">
    <source>
        <dbReference type="ARBA" id="ARBA00022840"/>
    </source>
</evidence>
<dbReference type="SUPFAM" id="SSF50331">
    <property type="entry name" value="MOP-like"/>
    <property type="match status" value="1"/>
</dbReference>
<sequence length="377" mass="42297">MSKITLKNLTKEFGNVRAVDSLNLTIRDGDFLTLLGPSGCGKTTTLRCLSGLEEPDGGEMYIDEQCIFDSERGINVPPGQRELGLVFQNYALWPHMTVNQNIAFGLSKSGLSKDEIARRIQNILALVGLEGYQSRYPHELSGGQQQRVAVARMVVTQPKILLFDEPLSNLDAKLRMTLRAELKRMHRVLEATTVYVTHDQVEAMTLSTRIVVMNQGVIQQIGTPQEVYHLPANLFVADFMGNPSTNFFQASVVQSDSSPQIEIDIAPQYRIRLESSLSLNVRERLVVNVRPEDIELCPQPQPDEFTLRVYTTLPAGSEALTYVHTFDDKNEFVVKGAEEEHRHLSPEQEVGVRFKRGNIYHGDTGELLASFGFEEMT</sequence>
<keyword evidence="6" id="KW-0472">Membrane</keyword>
<dbReference type="InterPro" id="IPR017871">
    <property type="entry name" value="ABC_transporter-like_CS"/>
</dbReference>
<dbReference type="AlphaFoldDB" id="A0A2G6KH35"/>
<dbReference type="SUPFAM" id="SSF52540">
    <property type="entry name" value="P-loop containing nucleoside triphosphate hydrolases"/>
    <property type="match status" value="1"/>
</dbReference>
<dbReference type="InterPro" id="IPR003439">
    <property type="entry name" value="ABC_transporter-like_ATP-bd"/>
</dbReference>
<gene>
    <name evidence="8" type="ORF">CSA56_07970</name>
</gene>
<evidence type="ECO:0000313" key="9">
    <source>
        <dbReference type="Proteomes" id="UP000230821"/>
    </source>
</evidence>
<proteinExistence type="predicted"/>
<dbReference type="FunFam" id="3.40.50.300:FF:000042">
    <property type="entry name" value="Maltose/maltodextrin ABC transporter, ATP-binding protein"/>
    <property type="match status" value="1"/>
</dbReference>
<evidence type="ECO:0000256" key="1">
    <source>
        <dbReference type="ARBA" id="ARBA00022448"/>
    </source>
</evidence>
<evidence type="ECO:0000256" key="3">
    <source>
        <dbReference type="ARBA" id="ARBA00022741"/>
    </source>
</evidence>
<evidence type="ECO:0000256" key="2">
    <source>
        <dbReference type="ARBA" id="ARBA00022475"/>
    </source>
</evidence>
<reference evidence="8 9" key="1">
    <citation type="submission" date="2017-10" db="EMBL/GenBank/DDBJ databases">
        <title>Novel microbial diversity and functional potential in the marine mammal oral microbiome.</title>
        <authorList>
            <person name="Dudek N.K."/>
            <person name="Sun C.L."/>
            <person name="Burstein D."/>
            <person name="Kantor R.S."/>
            <person name="Aliaga Goltsman D.S."/>
            <person name="Bik E.M."/>
            <person name="Thomas B.C."/>
            <person name="Banfield J.F."/>
            <person name="Relman D.A."/>
        </authorList>
    </citation>
    <scope>NUCLEOTIDE SEQUENCE [LARGE SCALE GENOMIC DNA]</scope>
    <source>
        <strain evidence="8">DOLJORAL78_47_16</strain>
    </source>
</reference>
<protein>
    <submittedName>
        <fullName evidence="8">ABC transporter</fullName>
    </submittedName>
</protein>
<keyword evidence="1" id="KW-0813">Transport</keyword>
<dbReference type="InterPro" id="IPR027417">
    <property type="entry name" value="P-loop_NTPase"/>
</dbReference>
<keyword evidence="4" id="KW-0067">ATP-binding</keyword>
<dbReference type="PROSITE" id="PS00211">
    <property type="entry name" value="ABC_TRANSPORTER_1"/>
    <property type="match status" value="1"/>
</dbReference>
<dbReference type="Pfam" id="PF00005">
    <property type="entry name" value="ABC_tran"/>
    <property type="match status" value="1"/>
</dbReference>
<accession>A0A2G6KH35</accession>
<dbReference type="GO" id="GO:0005524">
    <property type="term" value="F:ATP binding"/>
    <property type="evidence" value="ECO:0007669"/>
    <property type="project" value="UniProtKB-KW"/>
</dbReference>
<dbReference type="PANTHER" id="PTHR43875:SF15">
    <property type="entry name" value="TREHALOSE IMPORT ATP-BINDING PROTEIN SUGC"/>
    <property type="match status" value="1"/>
</dbReference>
<dbReference type="GO" id="GO:0140359">
    <property type="term" value="F:ABC-type transporter activity"/>
    <property type="evidence" value="ECO:0007669"/>
    <property type="project" value="UniProtKB-ARBA"/>
</dbReference>
<evidence type="ECO:0000259" key="7">
    <source>
        <dbReference type="PROSITE" id="PS50893"/>
    </source>
</evidence>
<dbReference type="SMART" id="SM00382">
    <property type="entry name" value="AAA"/>
    <property type="match status" value="1"/>
</dbReference>
<feature type="domain" description="ABC transporter" evidence="7">
    <location>
        <begin position="4"/>
        <end position="240"/>
    </location>
</feature>
<name>A0A2G6KH35_9BACT</name>
<evidence type="ECO:0000256" key="5">
    <source>
        <dbReference type="ARBA" id="ARBA00022967"/>
    </source>
</evidence>
<dbReference type="GO" id="GO:0016887">
    <property type="term" value="F:ATP hydrolysis activity"/>
    <property type="evidence" value="ECO:0007669"/>
    <property type="project" value="InterPro"/>
</dbReference>
<keyword evidence="2" id="KW-1003">Cell membrane</keyword>
<dbReference type="GO" id="GO:0055052">
    <property type="term" value="C:ATP-binding cassette (ABC) transporter complex, substrate-binding subunit-containing"/>
    <property type="evidence" value="ECO:0007669"/>
    <property type="project" value="TreeGrafter"/>
</dbReference>